<sequence length="140" mass="14607">MRIGGPDAAADPYRVTIDDPFGGDHLAIIKVGHGAVATSGIGSRIWKTDYGYAHHLLDPSTGQPAWTGIVQATAMAPTALEAETRAKQVLLGGSQATSLLELDGGVVLLDDGTVELYGPVATAMERRHLRLVHPTNADAA</sequence>
<keyword evidence="6" id="KW-0479">Metal-binding</keyword>
<dbReference type="InterPro" id="IPR003374">
    <property type="entry name" value="ApbE-like_sf"/>
</dbReference>
<keyword evidence="8" id="KW-0460">Magnesium</keyword>
<keyword evidence="4" id="KW-0285">Flavoprotein</keyword>
<organism evidence="11">
    <name type="scientific">freshwater metagenome</name>
    <dbReference type="NCBI Taxonomy" id="449393"/>
    <lineage>
        <taxon>unclassified sequences</taxon>
        <taxon>metagenomes</taxon>
        <taxon>ecological metagenomes</taxon>
    </lineage>
</organism>
<evidence type="ECO:0000256" key="2">
    <source>
        <dbReference type="ARBA" id="ARBA00011955"/>
    </source>
</evidence>
<dbReference type="InterPro" id="IPR024932">
    <property type="entry name" value="ApbE"/>
</dbReference>
<evidence type="ECO:0000256" key="4">
    <source>
        <dbReference type="ARBA" id="ARBA00022630"/>
    </source>
</evidence>
<dbReference type="EMBL" id="CAFBLU010000065">
    <property type="protein sequence ID" value="CAB4883439.1"/>
    <property type="molecule type" value="Genomic_DNA"/>
</dbReference>
<dbReference type="AlphaFoldDB" id="A0A6J7ETJ1"/>
<evidence type="ECO:0000256" key="7">
    <source>
        <dbReference type="ARBA" id="ARBA00022827"/>
    </source>
</evidence>
<dbReference type="PANTHER" id="PTHR30040:SF2">
    <property type="entry name" value="FAD:PROTEIN FMN TRANSFERASE"/>
    <property type="match status" value="1"/>
</dbReference>
<dbReference type="PANTHER" id="PTHR30040">
    <property type="entry name" value="THIAMINE BIOSYNTHESIS LIPOPROTEIN APBE"/>
    <property type="match status" value="1"/>
</dbReference>
<gene>
    <name evidence="11" type="ORF">UFOPK3444_01673</name>
</gene>
<evidence type="ECO:0000256" key="8">
    <source>
        <dbReference type="ARBA" id="ARBA00022842"/>
    </source>
</evidence>
<comment type="catalytic activity">
    <reaction evidence="10">
        <text>L-threonyl-[protein] + FAD = FMN-L-threonyl-[protein] + AMP + H(+)</text>
        <dbReference type="Rhea" id="RHEA:36847"/>
        <dbReference type="Rhea" id="RHEA-COMP:11060"/>
        <dbReference type="Rhea" id="RHEA-COMP:11061"/>
        <dbReference type="ChEBI" id="CHEBI:15378"/>
        <dbReference type="ChEBI" id="CHEBI:30013"/>
        <dbReference type="ChEBI" id="CHEBI:57692"/>
        <dbReference type="ChEBI" id="CHEBI:74257"/>
        <dbReference type="ChEBI" id="CHEBI:456215"/>
        <dbReference type="EC" id="2.7.1.180"/>
    </reaction>
</comment>
<dbReference type="GO" id="GO:0046872">
    <property type="term" value="F:metal ion binding"/>
    <property type="evidence" value="ECO:0007669"/>
    <property type="project" value="UniProtKB-KW"/>
</dbReference>
<evidence type="ECO:0000313" key="11">
    <source>
        <dbReference type="EMBL" id="CAB4883439.1"/>
    </source>
</evidence>
<protein>
    <recommendedName>
        <fullName evidence="3">FAD:protein FMN transferase</fullName>
        <ecNumber evidence="2">2.7.1.180</ecNumber>
    </recommendedName>
    <alternativeName>
        <fullName evidence="9">Flavin transferase</fullName>
    </alternativeName>
</protein>
<evidence type="ECO:0000256" key="3">
    <source>
        <dbReference type="ARBA" id="ARBA00016337"/>
    </source>
</evidence>
<evidence type="ECO:0000256" key="6">
    <source>
        <dbReference type="ARBA" id="ARBA00022723"/>
    </source>
</evidence>
<keyword evidence="5" id="KW-0808">Transferase</keyword>
<evidence type="ECO:0000256" key="5">
    <source>
        <dbReference type="ARBA" id="ARBA00022679"/>
    </source>
</evidence>
<evidence type="ECO:0000256" key="10">
    <source>
        <dbReference type="ARBA" id="ARBA00048540"/>
    </source>
</evidence>
<dbReference type="Pfam" id="PF02424">
    <property type="entry name" value="ApbE"/>
    <property type="match status" value="1"/>
</dbReference>
<dbReference type="EC" id="2.7.1.180" evidence="2"/>
<accession>A0A6J7ETJ1</accession>
<evidence type="ECO:0000256" key="1">
    <source>
        <dbReference type="ARBA" id="ARBA00001946"/>
    </source>
</evidence>
<comment type="cofactor">
    <cofactor evidence="1">
        <name>Mg(2+)</name>
        <dbReference type="ChEBI" id="CHEBI:18420"/>
    </cofactor>
</comment>
<proteinExistence type="predicted"/>
<keyword evidence="7" id="KW-0274">FAD</keyword>
<reference evidence="11" key="1">
    <citation type="submission" date="2020-05" db="EMBL/GenBank/DDBJ databases">
        <authorList>
            <person name="Chiriac C."/>
            <person name="Salcher M."/>
            <person name="Ghai R."/>
            <person name="Kavagutti S V."/>
        </authorList>
    </citation>
    <scope>NUCLEOTIDE SEQUENCE</scope>
</reference>
<dbReference type="GO" id="GO:0016740">
    <property type="term" value="F:transferase activity"/>
    <property type="evidence" value="ECO:0007669"/>
    <property type="project" value="UniProtKB-KW"/>
</dbReference>
<name>A0A6J7ETJ1_9ZZZZ</name>
<evidence type="ECO:0000256" key="9">
    <source>
        <dbReference type="ARBA" id="ARBA00031306"/>
    </source>
</evidence>
<dbReference type="SUPFAM" id="SSF143631">
    <property type="entry name" value="ApbE-like"/>
    <property type="match status" value="1"/>
</dbReference>
<dbReference type="Gene3D" id="3.10.520.10">
    <property type="entry name" value="ApbE-like domains"/>
    <property type="match status" value="1"/>
</dbReference>